<dbReference type="InterPro" id="IPR023166">
    <property type="entry name" value="BaiN-like_dom_sf"/>
</dbReference>
<evidence type="ECO:0000259" key="6">
    <source>
        <dbReference type="Pfam" id="PF22780"/>
    </source>
</evidence>
<reference evidence="7" key="1">
    <citation type="journal article" date="2021" name="PeerJ">
        <title>Extensive microbial diversity within the chicken gut microbiome revealed by metagenomics and culture.</title>
        <authorList>
            <person name="Gilroy R."/>
            <person name="Ravi A."/>
            <person name="Getino M."/>
            <person name="Pursley I."/>
            <person name="Horton D.L."/>
            <person name="Alikhan N.F."/>
            <person name="Baker D."/>
            <person name="Gharbi K."/>
            <person name="Hall N."/>
            <person name="Watson M."/>
            <person name="Adriaenssens E.M."/>
            <person name="Foster-Nyarko E."/>
            <person name="Jarju S."/>
            <person name="Secka A."/>
            <person name="Antonio M."/>
            <person name="Oren A."/>
            <person name="Chaudhuri R.R."/>
            <person name="La Ragione R."/>
            <person name="Hildebrand F."/>
            <person name="Pallen M.J."/>
        </authorList>
    </citation>
    <scope>NUCLEOTIDE SEQUENCE</scope>
    <source>
        <strain evidence="7">CHK183-5548</strain>
    </source>
</reference>
<dbReference type="SUPFAM" id="SSF51905">
    <property type="entry name" value="FAD/NAD(P)-binding domain"/>
    <property type="match status" value="1"/>
</dbReference>
<keyword evidence="3" id="KW-0274">FAD</keyword>
<organism evidence="7 8">
    <name type="scientific">Candidatus Lachnoclostridium pullistercoris</name>
    <dbReference type="NCBI Taxonomy" id="2838632"/>
    <lineage>
        <taxon>Bacteria</taxon>
        <taxon>Bacillati</taxon>
        <taxon>Bacillota</taxon>
        <taxon>Clostridia</taxon>
        <taxon>Lachnospirales</taxon>
        <taxon>Lachnospiraceae</taxon>
    </lineage>
</organism>
<dbReference type="AlphaFoldDB" id="A0A9D2PE03"/>
<name>A0A9D2PE03_9FIRM</name>
<sequence>MAEALILEAEHLGVEIVCGVRAESIRPEGPESGAGGFLVEAAETGRKESGAGGKALEAGGKAAGADGKTGGKTARAGGKAAGAAGKAAEAAGTAGKKAARRYRGRCLILSAGSKAAPATGSDGSGYGLAESLGHRVADPLPALVQLVCRGRVFRQLAGIRTEAEVSLLVDGKAAACDRGEVQLTDYGISGIPVFQVSRFASSALHEGRKTEAKLDLLPGQTREEVLSFLQRRRDRLSYRTGEQFLSGLFAGKLGCVLLSAAGISLTDQAGQIPDRKLERLADQIKGFPAEVSGTKSFEQAQICCGGVLLEQVERTTMESKLHPGLYLTGELLDADGICGGYNLQWAWSTGILAGRSAAAQIRRESPASVEEHL</sequence>
<feature type="region of interest" description="Disordered" evidence="4">
    <location>
        <begin position="48"/>
        <end position="78"/>
    </location>
</feature>
<dbReference type="PANTHER" id="PTHR42887">
    <property type="entry name" value="OS12G0638800 PROTEIN"/>
    <property type="match status" value="1"/>
</dbReference>
<gene>
    <name evidence="7" type="ORF">IAA04_06830</name>
</gene>
<evidence type="ECO:0000256" key="2">
    <source>
        <dbReference type="ARBA" id="ARBA00022630"/>
    </source>
</evidence>
<evidence type="ECO:0000256" key="1">
    <source>
        <dbReference type="ARBA" id="ARBA00001974"/>
    </source>
</evidence>
<dbReference type="Gene3D" id="2.40.30.10">
    <property type="entry name" value="Translation factors"/>
    <property type="match status" value="1"/>
</dbReference>
<dbReference type="EMBL" id="DWWL01000044">
    <property type="protein sequence ID" value="HJC47750.1"/>
    <property type="molecule type" value="Genomic_DNA"/>
</dbReference>
<dbReference type="InterPro" id="IPR055178">
    <property type="entry name" value="RsdA/BaiN/AoA(So)-like_dom"/>
</dbReference>
<dbReference type="SUPFAM" id="SSF160996">
    <property type="entry name" value="HI0933 insert domain-like"/>
    <property type="match status" value="1"/>
</dbReference>
<evidence type="ECO:0000313" key="7">
    <source>
        <dbReference type="EMBL" id="HJC47750.1"/>
    </source>
</evidence>
<dbReference type="Gene3D" id="3.50.50.60">
    <property type="entry name" value="FAD/NAD(P)-binding domain"/>
    <property type="match status" value="1"/>
</dbReference>
<accession>A0A9D2PE03</accession>
<reference evidence="7" key="2">
    <citation type="submission" date="2021-04" db="EMBL/GenBank/DDBJ databases">
        <authorList>
            <person name="Gilroy R."/>
        </authorList>
    </citation>
    <scope>NUCLEOTIDE SEQUENCE</scope>
    <source>
        <strain evidence="7">CHK183-5548</strain>
    </source>
</reference>
<comment type="cofactor">
    <cofactor evidence="1">
        <name>FAD</name>
        <dbReference type="ChEBI" id="CHEBI:57692"/>
    </cofactor>
</comment>
<dbReference type="InterPro" id="IPR004792">
    <property type="entry name" value="BaiN-like"/>
</dbReference>
<dbReference type="InterPro" id="IPR036188">
    <property type="entry name" value="FAD/NAD-bd_sf"/>
</dbReference>
<dbReference type="Gene3D" id="1.10.8.260">
    <property type="entry name" value="HI0933 insert domain-like"/>
    <property type="match status" value="1"/>
</dbReference>
<evidence type="ECO:0000259" key="5">
    <source>
        <dbReference type="Pfam" id="PF03486"/>
    </source>
</evidence>
<feature type="domain" description="RsdA/BaiN/AoA(So)-like Rossmann fold-like" evidence="5">
    <location>
        <begin position="98"/>
        <end position="355"/>
    </location>
</feature>
<dbReference type="Proteomes" id="UP000823883">
    <property type="component" value="Unassembled WGS sequence"/>
</dbReference>
<feature type="domain" description="RsdA/BaiN/AoA(So)-like insert" evidence="6">
    <location>
        <begin position="141"/>
        <end position="302"/>
    </location>
</feature>
<keyword evidence="2" id="KW-0285">Flavoprotein</keyword>
<proteinExistence type="predicted"/>
<feature type="compositionally biased region" description="Low complexity" evidence="4">
    <location>
        <begin position="54"/>
        <end position="78"/>
    </location>
</feature>
<evidence type="ECO:0000256" key="4">
    <source>
        <dbReference type="SAM" id="MobiDB-lite"/>
    </source>
</evidence>
<evidence type="ECO:0000256" key="3">
    <source>
        <dbReference type="ARBA" id="ARBA00022827"/>
    </source>
</evidence>
<dbReference type="PANTHER" id="PTHR42887:SF2">
    <property type="entry name" value="OS12G0638800 PROTEIN"/>
    <property type="match status" value="1"/>
</dbReference>
<dbReference type="InterPro" id="IPR057661">
    <property type="entry name" value="RsdA/BaiN/AoA(So)_Rossmann"/>
</dbReference>
<dbReference type="Pfam" id="PF03486">
    <property type="entry name" value="HI0933_like"/>
    <property type="match status" value="1"/>
</dbReference>
<dbReference type="Pfam" id="PF22780">
    <property type="entry name" value="HI0933_like_1st"/>
    <property type="match status" value="1"/>
</dbReference>
<dbReference type="NCBIfam" id="TIGR00275">
    <property type="entry name" value="aminoacetone oxidase family FAD-binding enzyme"/>
    <property type="match status" value="1"/>
</dbReference>
<comment type="caution">
    <text evidence="7">The sequence shown here is derived from an EMBL/GenBank/DDBJ whole genome shotgun (WGS) entry which is preliminary data.</text>
</comment>
<evidence type="ECO:0000313" key="8">
    <source>
        <dbReference type="Proteomes" id="UP000823883"/>
    </source>
</evidence>
<protein>
    <submittedName>
        <fullName evidence="7">Aminoacetone oxidase family FAD-binding enzyme</fullName>
    </submittedName>
</protein>